<dbReference type="InterPro" id="IPR004254">
    <property type="entry name" value="AdipoR/HlyIII-related"/>
</dbReference>
<name>A0AAV8UFR7_9RHOD</name>
<keyword evidence="3 8" id="KW-0812">Transmembrane</keyword>
<keyword evidence="6" id="KW-0479">Metal-binding</keyword>
<dbReference type="PANTHER" id="PTHR20855">
    <property type="entry name" value="ADIPOR/PROGESTIN RECEPTOR-RELATED"/>
    <property type="match status" value="1"/>
</dbReference>
<dbReference type="PANTHER" id="PTHR20855:SF52">
    <property type="entry name" value="ADIPONECTIN RECEPTOR PROTEIN"/>
    <property type="match status" value="1"/>
</dbReference>
<evidence type="ECO:0000256" key="1">
    <source>
        <dbReference type="ARBA" id="ARBA00004141"/>
    </source>
</evidence>
<feature type="binding site" evidence="6">
    <location>
        <position position="350"/>
    </location>
    <ligand>
        <name>Zn(2+)</name>
        <dbReference type="ChEBI" id="CHEBI:29105"/>
    </ligand>
</feature>
<evidence type="ECO:0000256" key="8">
    <source>
        <dbReference type="SAM" id="Phobius"/>
    </source>
</evidence>
<feature type="binding site" evidence="6">
    <location>
        <position position="203"/>
    </location>
    <ligand>
        <name>Zn(2+)</name>
        <dbReference type="ChEBI" id="CHEBI:29105"/>
    </ligand>
</feature>
<feature type="transmembrane region" description="Helical" evidence="8">
    <location>
        <begin position="313"/>
        <end position="331"/>
    </location>
</feature>
<sequence length="419" mass="46618">MGAGRGDGGASKLGKLKLMDFVELPDWMQDNEYITSMYRPPLARTWDCVRTAFLNWHNDSISIWSHALGFLFYLSLTVYVSLHLTNVGGRFSELFYTAGLKVDEAMEKFHYAEDILFHNLRLAPAAFHGGLHLYDLAKEVLHSAEGAISSAMPEVGSVLPGVSGVPTGVLNEAYQRLLFEHRLGMLPMLLGAMLCCLGSTVYHTFFPYANGKWNQILSRVDYAGIVLLIAGHSMMGTYYTFYCRPRLSYFYNIFVVVAMVPVLASFIHAKFQDPEFRTARTVVFIAFGVVSAFPVLHSGLIHQFWNHEFVADTKFLAVACVFYLAGGFFFASRFPESKAPGKFDTVCSSHQLLHICVLIGAFVHWNLKAGFRASQPHRNLPRDMQTQRGSNSAIVGDPTFPPRLVSDGDTVVLKALTAG</sequence>
<feature type="compositionally biased region" description="Polar residues" evidence="7">
    <location>
        <begin position="384"/>
        <end position="393"/>
    </location>
</feature>
<comment type="similarity">
    <text evidence="2">Belongs to the ADIPOR family.</text>
</comment>
<evidence type="ECO:0000313" key="10">
    <source>
        <dbReference type="Proteomes" id="UP001157974"/>
    </source>
</evidence>
<proteinExistence type="inferred from homology"/>
<feature type="transmembrane region" description="Helical" evidence="8">
    <location>
        <begin position="222"/>
        <end position="242"/>
    </location>
</feature>
<evidence type="ECO:0000256" key="5">
    <source>
        <dbReference type="ARBA" id="ARBA00023136"/>
    </source>
</evidence>
<evidence type="ECO:0000256" key="3">
    <source>
        <dbReference type="ARBA" id="ARBA00022692"/>
    </source>
</evidence>
<protein>
    <submittedName>
        <fullName evidence="9">Uncharacterized protein</fullName>
    </submittedName>
</protein>
<dbReference type="Proteomes" id="UP001157974">
    <property type="component" value="Unassembled WGS sequence"/>
</dbReference>
<feature type="transmembrane region" description="Helical" evidence="8">
    <location>
        <begin position="63"/>
        <end position="82"/>
    </location>
</feature>
<feature type="transmembrane region" description="Helical" evidence="8">
    <location>
        <begin position="249"/>
        <end position="269"/>
    </location>
</feature>
<keyword evidence="10" id="KW-1185">Reference proteome</keyword>
<dbReference type="GO" id="GO:0046872">
    <property type="term" value="F:metal ion binding"/>
    <property type="evidence" value="ECO:0007669"/>
    <property type="project" value="UniProtKB-KW"/>
</dbReference>
<evidence type="ECO:0000313" key="9">
    <source>
        <dbReference type="EMBL" id="KAJ8901289.1"/>
    </source>
</evidence>
<comment type="subcellular location">
    <subcellularLocation>
        <location evidence="1">Membrane</location>
        <topology evidence="1">Multi-pass membrane protein</topology>
    </subcellularLocation>
</comment>
<keyword evidence="5 8" id="KW-0472">Membrane</keyword>
<evidence type="ECO:0000256" key="2">
    <source>
        <dbReference type="ARBA" id="ARBA00007018"/>
    </source>
</evidence>
<keyword evidence="4 8" id="KW-1133">Transmembrane helix</keyword>
<feature type="region of interest" description="Disordered" evidence="7">
    <location>
        <begin position="378"/>
        <end position="401"/>
    </location>
</feature>
<keyword evidence="6" id="KW-0862">Zinc</keyword>
<feature type="transmembrane region" description="Helical" evidence="8">
    <location>
        <begin position="351"/>
        <end position="367"/>
    </location>
</feature>
<reference evidence="9 10" key="1">
    <citation type="journal article" date="2023" name="Nat. Commun.">
        <title>Origin of minicircular mitochondrial genomes in red algae.</title>
        <authorList>
            <person name="Lee Y."/>
            <person name="Cho C.H."/>
            <person name="Lee Y.M."/>
            <person name="Park S.I."/>
            <person name="Yang J.H."/>
            <person name="West J.A."/>
            <person name="Bhattacharya D."/>
            <person name="Yoon H.S."/>
        </authorList>
    </citation>
    <scope>NUCLEOTIDE SEQUENCE [LARGE SCALE GENOMIC DNA]</scope>
    <source>
        <strain evidence="9 10">CCMP1338</strain>
        <tissue evidence="9">Whole cell</tissue>
    </source>
</reference>
<evidence type="ECO:0000256" key="6">
    <source>
        <dbReference type="PIRSR" id="PIRSR604254-1"/>
    </source>
</evidence>
<comment type="caution">
    <text evidence="9">The sequence shown here is derived from an EMBL/GenBank/DDBJ whole genome shotgun (WGS) entry which is preliminary data.</text>
</comment>
<evidence type="ECO:0000256" key="4">
    <source>
        <dbReference type="ARBA" id="ARBA00022989"/>
    </source>
</evidence>
<dbReference type="Pfam" id="PF03006">
    <property type="entry name" value="HlyIII"/>
    <property type="match status" value="1"/>
</dbReference>
<gene>
    <name evidence="9" type="ORF">NDN08_007138</name>
</gene>
<feature type="binding site" evidence="6">
    <location>
        <position position="354"/>
    </location>
    <ligand>
        <name>Zn(2+)</name>
        <dbReference type="ChEBI" id="CHEBI:29105"/>
    </ligand>
</feature>
<dbReference type="EMBL" id="JAMWBK010000011">
    <property type="protein sequence ID" value="KAJ8901289.1"/>
    <property type="molecule type" value="Genomic_DNA"/>
</dbReference>
<dbReference type="GO" id="GO:0038023">
    <property type="term" value="F:signaling receptor activity"/>
    <property type="evidence" value="ECO:0007669"/>
    <property type="project" value="TreeGrafter"/>
</dbReference>
<organism evidence="9 10">
    <name type="scientific">Rhodosorus marinus</name>
    <dbReference type="NCBI Taxonomy" id="101924"/>
    <lineage>
        <taxon>Eukaryota</taxon>
        <taxon>Rhodophyta</taxon>
        <taxon>Stylonematophyceae</taxon>
        <taxon>Stylonematales</taxon>
        <taxon>Stylonemataceae</taxon>
        <taxon>Rhodosorus</taxon>
    </lineage>
</organism>
<feature type="transmembrane region" description="Helical" evidence="8">
    <location>
        <begin position="281"/>
        <end position="301"/>
    </location>
</feature>
<feature type="transmembrane region" description="Helical" evidence="8">
    <location>
        <begin position="183"/>
        <end position="202"/>
    </location>
</feature>
<evidence type="ECO:0000256" key="7">
    <source>
        <dbReference type="SAM" id="MobiDB-lite"/>
    </source>
</evidence>
<dbReference type="GO" id="GO:0016020">
    <property type="term" value="C:membrane"/>
    <property type="evidence" value="ECO:0007669"/>
    <property type="project" value="UniProtKB-SubCell"/>
</dbReference>
<dbReference type="AlphaFoldDB" id="A0AAV8UFR7"/>
<accession>A0AAV8UFR7</accession>